<keyword evidence="11 14" id="KW-0503">Monooxygenase</keyword>
<dbReference type="PRINTS" id="PR00385">
    <property type="entry name" value="P450"/>
</dbReference>
<evidence type="ECO:0000256" key="1">
    <source>
        <dbReference type="ARBA" id="ARBA00001971"/>
    </source>
</evidence>
<dbReference type="PRINTS" id="PR00463">
    <property type="entry name" value="EP450I"/>
</dbReference>
<dbReference type="InterPro" id="IPR017972">
    <property type="entry name" value="Cyt_P450_CS"/>
</dbReference>
<comment type="cofactor">
    <cofactor evidence="1 13">
        <name>heme</name>
        <dbReference type="ChEBI" id="CHEBI:30413"/>
    </cofactor>
</comment>
<dbReference type="Proteomes" id="UP001153620">
    <property type="component" value="Chromosome 3"/>
</dbReference>
<dbReference type="InterPro" id="IPR002401">
    <property type="entry name" value="Cyt_P450_E_grp-I"/>
</dbReference>
<comment type="subcellular location">
    <subcellularLocation>
        <location evidence="3">Endoplasmic reticulum membrane</location>
        <topology evidence="3">Peripheral membrane protein</topology>
    </subcellularLocation>
    <subcellularLocation>
        <location evidence="2">Microsome membrane</location>
        <topology evidence="2">Peripheral membrane protein</topology>
    </subcellularLocation>
</comment>
<reference evidence="15" key="2">
    <citation type="submission" date="2022-10" db="EMBL/GenBank/DDBJ databases">
        <authorList>
            <consortium name="ENA_rothamsted_submissions"/>
            <consortium name="culmorum"/>
            <person name="King R."/>
        </authorList>
    </citation>
    <scope>NUCLEOTIDE SEQUENCE</scope>
</reference>
<evidence type="ECO:0000256" key="7">
    <source>
        <dbReference type="ARBA" id="ARBA00022824"/>
    </source>
</evidence>
<dbReference type="GO" id="GO:0016705">
    <property type="term" value="F:oxidoreductase activity, acting on paired donors, with incorporation or reduction of molecular oxygen"/>
    <property type="evidence" value="ECO:0007669"/>
    <property type="project" value="InterPro"/>
</dbReference>
<dbReference type="Pfam" id="PF00067">
    <property type="entry name" value="p450"/>
    <property type="match status" value="1"/>
</dbReference>
<feature type="binding site" description="axial binding residue" evidence="13">
    <location>
        <position position="440"/>
    </location>
    <ligand>
        <name>heme</name>
        <dbReference type="ChEBI" id="CHEBI:30413"/>
    </ligand>
    <ligandPart>
        <name>Fe</name>
        <dbReference type="ChEBI" id="CHEBI:18248"/>
    </ligandPart>
</feature>
<keyword evidence="16" id="KW-1185">Reference proteome</keyword>
<dbReference type="GO" id="GO:0004497">
    <property type="term" value="F:monooxygenase activity"/>
    <property type="evidence" value="ECO:0007669"/>
    <property type="project" value="UniProtKB-KW"/>
</dbReference>
<evidence type="ECO:0000256" key="3">
    <source>
        <dbReference type="ARBA" id="ARBA00004406"/>
    </source>
</evidence>
<keyword evidence="10 13" id="KW-0408">Iron</keyword>
<keyword evidence="9 14" id="KW-0560">Oxidoreductase</keyword>
<reference evidence="15" key="1">
    <citation type="submission" date="2022-01" db="EMBL/GenBank/DDBJ databases">
        <authorList>
            <person name="King R."/>
        </authorList>
    </citation>
    <scope>NUCLEOTIDE SEQUENCE</scope>
</reference>
<evidence type="ECO:0000256" key="2">
    <source>
        <dbReference type="ARBA" id="ARBA00004174"/>
    </source>
</evidence>
<proteinExistence type="inferred from homology"/>
<dbReference type="PANTHER" id="PTHR24292:SF100">
    <property type="entry name" value="CYTOCHROME P450 6A16, ISOFORM B-RELATED"/>
    <property type="match status" value="1"/>
</dbReference>
<dbReference type="InterPro" id="IPR050476">
    <property type="entry name" value="Insect_CytP450_Detox"/>
</dbReference>
<protein>
    <recommendedName>
        <fullName evidence="17">Cytochrome P450</fullName>
    </recommendedName>
</protein>
<dbReference type="EMBL" id="OU895879">
    <property type="protein sequence ID" value="CAG9806328.1"/>
    <property type="molecule type" value="Genomic_DNA"/>
</dbReference>
<evidence type="ECO:0000256" key="9">
    <source>
        <dbReference type="ARBA" id="ARBA00023002"/>
    </source>
</evidence>
<keyword evidence="6 13" id="KW-0479">Metal-binding</keyword>
<evidence type="ECO:0000256" key="11">
    <source>
        <dbReference type="ARBA" id="ARBA00023033"/>
    </source>
</evidence>
<dbReference type="SUPFAM" id="SSF48264">
    <property type="entry name" value="Cytochrome P450"/>
    <property type="match status" value="1"/>
</dbReference>
<dbReference type="PANTHER" id="PTHR24292">
    <property type="entry name" value="CYTOCHROME P450"/>
    <property type="match status" value="1"/>
</dbReference>
<evidence type="ECO:0000313" key="15">
    <source>
        <dbReference type="EMBL" id="CAG9806328.1"/>
    </source>
</evidence>
<keyword evidence="7" id="KW-0256">Endoplasmic reticulum</keyword>
<keyword evidence="8" id="KW-0492">Microsome</keyword>
<dbReference type="Gene3D" id="1.10.630.10">
    <property type="entry name" value="Cytochrome P450"/>
    <property type="match status" value="1"/>
</dbReference>
<gene>
    <name evidence="15" type="ORF">CHIRRI_LOCUS9188</name>
</gene>
<organism evidence="15 16">
    <name type="scientific">Chironomus riparius</name>
    <dbReference type="NCBI Taxonomy" id="315576"/>
    <lineage>
        <taxon>Eukaryota</taxon>
        <taxon>Metazoa</taxon>
        <taxon>Ecdysozoa</taxon>
        <taxon>Arthropoda</taxon>
        <taxon>Hexapoda</taxon>
        <taxon>Insecta</taxon>
        <taxon>Pterygota</taxon>
        <taxon>Neoptera</taxon>
        <taxon>Endopterygota</taxon>
        <taxon>Diptera</taxon>
        <taxon>Nematocera</taxon>
        <taxon>Chironomoidea</taxon>
        <taxon>Chironomidae</taxon>
        <taxon>Chironominae</taxon>
        <taxon>Chironomus</taxon>
    </lineage>
</organism>
<evidence type="ECO:0000256" key="4">
    <source>
        <dbReference type="ARBA" id="ARBA00010617"/>
    </source>
</evidence>
<evidence type="ECO:0000313" key="16">
    <source>
        <dbReference type="Proteomes" id="UP001153620"/>
    </source>
</evidence>
<dbReference type="PROSITE" id="PS00086">
    <property type="entry name" value="CYTOCHROME_P450"/>
    <property type="match status" value="1"/>
</dbReference>
<keyword evidence="5 13" id="KW-0349">Heme</keyword>
<dbReference type="GO" id="GO:0020037">
    <property type="term" value="F:heme binding"/>
    <property type="evidence" value="ECO:0007669"/>
    <property type="project" value="InterPro"/>
</dbReference>
<dbReference type="InterPro" id="IPR001128">
    <property type="entry name" value="Cyt_P450"/>
</dbReference>
<accession>A0A9N9S193</accession>
<evidence type="ECO:0008006" key="17">
    <source>
        <dbReference type="Google" id="ProtNLM"/>
    </source>
</evidence>
<dbReference type="CDD" id="cd11056">
    <property type="entry name" value="CYP6-like"/>
    <property type="match status" value="1"/>
</dbReference>
<evidence type="ECO:0000256" key="8">
    <source>
        <dbReference type="ARBA" id="ARBA00022848"/>
    </source>
</evidence>
<dbReference type="AlphaFoldDB" id="A0A9N9S193"/>
<evidence type="ECO:0000256" key="13">
    <source>
        <dbReference type="PIRSR" id="PIRSR602401-1"/>
    </source>
</evidence>
<evidence type="ECO:0000256" key="12">
    <source>
        <dbReference type="ARBA" id="ARBA00023136"/>
    </source>
</evidence>
<evidence type="ECO:0000256" key="6">
    <source>
        <dbReference type="ARBA" id="ARBA00022723"/>
    </source>
</evidence>
<evidence type="ECO:0000256" key="14">
    <source>
        <dbReference type="RuleBase" id="RU000461"/>
    </source>
</evidence>
<dbReference type="GO" id="GO:0005789">
    <property type="term" value="C:endoplasmic reticulum membrane"/>
    <property type="evidence" value="ECO:0007669"/>
    <property type="project" value="UniProtKB-SubCell"/>
</dbReference>
<comment type="similarity">
    <text evidence="4 14">Belongs to the cytochrome P450 family.</text>
</comment>
<dbReference type="GO" id="GO:0005506">
    <property type="term" value="F:iron ion binding"/>
    <property type="evidence" value="ECO:0007669"/>
    <property type="project" value="InterPro"/>
</dbReference>
<evidence type="ECO:0000256" key="5">
    <source>
        <dbReference type="ARBA" id="ARBA00022617"/>
    </source>
</evidence>
<dbReference type="FunFam" id="1.10.630.10:FF:000042">
    <property type="entry name" value="Cytochrome P450"/>
    <property type="match status" value="1"/>
</dbReference>
<name>A0A9N9S193_9DIPT</name>
<sequence>MALGIFLALLLIIFTLIVFWIRKRYSKLEELGFLHENPEFPFGNVKGIGKKYHLVDILRRTYNKFSKKSPAHGLYMFFSPNIVVTDLDVIKDILIKDFETFHNRGVFSSKEHDPLTAHLFTLEDQEWRNLRHKLTPTFTSGKMKMMFHTVLDVSNHMLNKLKSNADLENVEIKTVLADFMTDVIGNVAFGLEMNAIEDPDSKFRQTTKKVFLAQNFFAKVLLLTTFRNIARKLGLKLLPTDITDFFRGIVKETVEYRRENKVERNDVLNLLMKIGTEGREGEEELTIDEIAAQCFIFFIAGHETSSSATTYALYKLALHMELQDKLRNEIKSVLAKHENKVTYEAMLEMKYLDMVVNETLRMYPPAPLAARQASKNYKISNSNLEIQKGSLVFVPIFIIHNDSTYYPEPEKFDPERFSAENKAMRHPMAHMPFGDGPRSCIGNRFGLMQTKIALIQLLTNFKVSKTSKTPETIIFNPRAPILQPIEDVVLKLEQLY</sequence>
<dbReference type="InterPro" id="IPR036396">
    <property type="entry name" value="Cyt_P450_sf"/>
</dbReference>
<keyword evidence="12" id="KW-0472">Membrane</keyword>
<evidence type="ECO:0000256" key="10">
    <source>
        <dbReference type="ARBA" id="ARBA00023004"/>
    </source>
</evidence>
<dbReference type="OrthoDB" id="2789670at2759"/>